<evidence type="ECO:0000256" key="4">
    <source>
        <dbReference type="ARBA" id="ARBA00023239"/>
    </source>
</evidence>
<dbReference type="EMBL" id="CACSHJ010000096">
    <property type="protein sequence ID" value="CAA0408351.1"/>
    <property type="molecule type" value="Genomic_DNA"/>
</dbReference>
<dbReference type="GO" id="GO:0010333">
    <property type="term" value="F:terpene synthase activity"/>
    <property type="evidence" value="ECO:0007669"/>
    <property type="project" value="InterPro"/>
</dbReference>
<dbReference type="ExpressionAtlas" id="A0A5S9YD56">
    <property type="expression patterns" value="baseline and differential"/>
</dbReference>
<feature type="domain" description="Terpene synthase metal-binding" evidence="7">
    <location>
        <begin position="260"/>
        <end position="497"/>
    </location>
</feature>
<dbReference type="Gene3D" id="1.50.10.130">
    <property type="entry name" value="Terpene synthase, N-terminal domain"/>
    <property type="match status" value="2"/>
</dbReference>
<dbReference type="InterPro" id="IPR044814">
    <property type="entry name" value="Terpene_cyclase_plant_C1"/>
</dbReference>
<evidence type="ECO:0000256" key="2">
    <source>
        <dbReference type="ARBA" id="ARBA00022842"/>
    </source>
</evidence>
<evidence type="ECO:0000313" key="9">
    <source>
        <dbReference type="Proteomes" id="UP000434276"/>
    </source>
</evidence>
<accession>A0A5S9YD56</accession>
<name>A0A5S9YD56_ARATH</name>
<dbReference type="InterPro" id="IPR008949">
    <property type="entry name" value="Isoprenoid_synthase_dom_sf"/>
</dbReference>
<evidence type="ECO:0000256" key="5">
    <source>
        <dbReference type="ARBA" id="ARBA00038405"/>
    </source>
</evidence>
<dbReference type="PANTHER" id="PTHR31225">
    <property type="entry name" value="OS04G0344100 PROTEIN-RELATED"/>
    <property type="match status" value="1"/>
</dbReference>
<keyword evidence="4" id="KW-0456">Lyase</keyword>
<dbReference type="CDD" id="cd00684">
    <property type="entry name" value="Terpene_cyclase_plant_C1"/>
    <property type="match status" value="1"/>
</dbReference>
<evidence type="ECO:0000259" key="7">
    <source>
        <dbReference type="Pfam" id="PF03936"/>
    </source>
</evidence>
<dbReference type="GO" id="GO:0016102">
    <property type="term" value="P:diterpenoid biosynthetic process"/>
    <property type="evidence" value="ECO:0007669"/>
    <property type="project" value="InterPro"/>
</dbReference>
<dbReference type="Gene3D" id="1.10.600.10">
    <property type="entry name" value="Farnesyl Diphosphate Synthase"/>
    <property type="match status" value="2"/>
</dbReference>
<evidence type="ECO:0000313" key="8">
    <source>
        <dbReference type="EMBL" id="CAA0408351.1"/>
    </source>
</evidence>
<keyword evidence="1" id="KW-0479">Metal-binding</keyword>
<dbReference type="SFLD" id="SFLDG01019">
    <property type="entry name" value="Terpene_Cyclase_Like_1_C_Termi"/>
    <property type="match status" value="1"/>
</dbReference>
<keyword evidence="2" id="KW-0460">Magnesium</keyword>
<reference evidence="8 9" key="1">
    <citation type="submission" date="2019-12" db="EMBL/GenBank/DDBJ databases">
        <authorList>
            <person name="Jiao W.-B."/>
            <person name="Schneeberger K."/>
        </authorList>
    </citation>
    <scope>NUCLEOTIDE SEQUENCE [LARGE SCALE GENOMIC DNA]</scope>
    <source>
        <strain evidence="9">cv. C24</strain>
    </source>
</reference>
<dbReference type="Pfam" id="PF01397">
    <property type="entry name" value="Terpene_synth"/>
    <property type="match status" value="1"/>
</dbReference>
<dbReference type="InterPro" id="IPR005630">
    <property type="entry name" value="Terpene_synthase_metal-bd"/>
</dbReference>
<keyword evidence="3" id="KW-0464">Manganese</keyword>
<dbReference type="Pfam" id="PF03936">
    <property type="entry name" value="Terpene_synth_C"/>
    <property type="match status" value="1"/>
</dbReference>
<dbReference type="AlphaFoldDB" id="A0A5S9YD56"/>
<dbReference type="GO" id="GO:0000287">
    <property type="term" value="F:magnesium ion binding"/>
    <property type="evidence" value="ECO:0007669"/>
    <property type="project" value="InterPro"/>
</dbReference>
<dbReference type="SFLD" id="SFLDS00005">
    <property type="entry name" value="Isoprenoid_Synthase_Type_I"/>
    <property type="match status" value="1"/>
</dbReference>
<sequence>MEAITKNGSLSQTLVHCGPKSLSSFIPVRCLRFSKNPFPKKLVVTRARTSINSDHEAANRPLFQFPPSLLDDRFLSISANQSPWRDIEALKAKVSEKLVCMDVKERIHLIHLLVSLGVAYHFEKQIEEFLKVDFENVEDMNLGEEDMYSISVIFRVFRLYRHKLSSDVFNRFKEENGDFKKCLLDDVRGSNEEHLSGHIKNVLYLSQQENAEVVMSREYIQFYEQETHHDETLLKFAKINFKFMQLHYVQELQTIVKWWKELDLESKIPNYYRVRAVECLYWAMAVYMEPQYSVARIILSKSLVLWTIIDDLYDAYCTLPEAIAFTENMERWETDAIDMPDHMKVLLRSLIDLMEDFKGEVRSEGRLYSVEYGIDEWKRLFRADLTISKWARTGYIPNYDEYMEVGIVTGGVDVTVAFAFIGMGEAGKEAFDWIRSRPKFIQTIDLKSRLRDDVATYKDEMARGEIATGINCYMKQYKVTEEEAFLEFHRRIKHTSKVVNEEYFKTTVPLKLVRIAFNVGRVIDTNYKHGDGLTYTGIVGGQITSLFLDLITI</sequence>
<dbReference type="OrthoDB" id="1877784at2759"/>
<dbReference type="InterPro" id="IPR001906">
    <property type="entry name" value="Terpene_synth_N"/>
</dbReference>
<comment type="similarity">
    <text evidence="5">Belongs to the terpene synthase family. Tpsa subfamily.</text>
</comment>
<dbReference type="PANTHER" id="PTHR31225:SF242">
    <property type="entry name" value="TERPENOID SYNTHASE 9"/>
    <property type="match status" value="1"/>
</dbReference>
<dbReference type="SUPFAM" id="SSF48239">
    <property type="entry name" value="Terpenoid cyclases/Protein prenyltransferases"/>
    <property type="match status" value="1"/>
</dbReference>
<dbReference type="SUPFAM" id="SSF48576">
    <property type="entry name" value="Terpenoid synthases"/>
    <property type="match status" value="1"/>
</dbReference>
<gene>
    <name evidence="8" type="ORF">C24_LOCUS24876</name>
</gene>
<feature type="domain" description="Terpene synthase N-terminal" evidence="6">
    <location>
        <begin position="80"/>
        <end position="189"/>
    </location>
</feature>
<evidence type="ECO:0000259" key="6">
    <source>
        <dbReference type="Pfam" id="PF01397"/>
    </source>
</evidence>
<dbReference type="FunFam" id="1.10.600.10:FF:000007">
    <property type="entry name" value="Isoprene synthase, chloroplastic"/>
    <property type="match status" value="1"/>
</dbReference>
<evidence type="ECO:0000256" key="1">
    <source>
        <dbReference type="ARBA" id="ARBA00022723"/>
    </source>
</evidence>
<evidence type="ECO:0000256" key="3">
    <source>
        <dbReference type="ARBA" id="ARBA00023211"/>
    </source>
</evidence>
<proteinExistence type="inferred from homology"/>
<dbReference type="Proteomes" id="UP000434276">
    <property type="component" value="Unassembled WGS sequence"/>
</dbReference>
<organism evidence="8 9">
    <name type="scientific">Arabidopsis thaliana</name>
    <name type="common">Mouse-ear cress</name>
    <dbReference type="NCBI Taxonomy" id="3702"/>
    <lineage>
        <taxon>Eukaryota</taxon>
        <taxon>Viridiplantae</taxon>
        <taxon>Streptophyta</taxon>
        <taxon>Embryophyta</taxon>
        <taxon>Tracheophyta</taxon>
        <taxon>Spermatophyta</taxon>
        <taxon>Magnoliopsida</taxon>
        <taxon>eudicotyledons</taxon>
        <taxon>Gunneridae</taxon>
        <taxon>Pentapetalae</taxon>
        <taxon>rosids</taxon>
        <taxon>malvids</taxon>
        <taxon>Brassicales</taxon>
        <taxon>Brassicaceae</taxon>
        <taxon>Camelineae</taxon>
        <taxon>Arabidopsis</taxon>
    </lineage>
</organism>
<dbReference type="InterPro" id="IPR008930">
    <property type="entry name" value="Terpenoid_cyclase/PrenylTrfase"/>
</dbReference>
<dbReference type="InterPro" id="IPR036965">
    <property type="entry name" value="Terpene_synth_N_sf"/>
</dbReference>
<dbReference type="InterPro" id="IPR050148">
    <property type="entry name" value="Terpene_synthase-like"/>
</dbReference>
<protein>
    <submittedName>
        <fullName evidence="8">Uncharacterized protein</fullName>
    </submittedName>
</protein>
<dbReference type="InterPro" id="IPR034741">
    <property type="entry name" value="Terpene_cyclase-like_1_C"/>
</dbReference>